<name>A0A9X2JY59_9MICO</name>
<dbReference type="AlphaFoldDB" id="A0A9X2JY59"/>
<dbReference type="PRINTS" id="PR00038">
    <property type="entry name" value="HTHLUXR"/>
</dbReference>
<dbReference type="GO" id="GO:0003677">
    <property type="term" value="F:DNA binding"/>
    <property type="evidence" value="ECO:0007669"/>
    <property type="project" value="InterPro"/>
</dbReference>
<dbReference type="SUPFAM" id="SSF46894">
    <property type="entry name" value="C-terminal effector domain of the bipartite response regulators"/>
    <property type="match status" value="1"/>
</dbReference>
<dbReference type="Gene3D" id="1.10.10.10">
    <property type="entry name" value="Winged helix-like DNA-binding domain superfamily/Winged helix DNA-binding domain"/>
    <property type="match status" value="1"/>
</dbReference>
<dbReference type="InterPro" id="IPR036388">
    <property type="entry name" value="WH-like_DNA-bd_sf"/>
</dbReference>
<dbReference type="InterPro" id="IPR000792">
    <property type="entry name" value="Tscrpt_reg_LuxR_C"/>
</dbReference>
<evidence type="ECO:0000313" key="6">
    <source>
        <dbReference type="Proteomes" id="UP001139493"/>
    </source>
</evidence>
<dbReference type="GO" id="GO:0005524">
    <property type="term" value="F:ATP binding"/>
    <property type="evidence" value="ECO:0007669"/>
    <property type="project" value="UniProtKB-KW"/>
</dbReference>
<keyword evidence="2" id="KW-0067">ATP-binding</keyword>
<dbReference type="InterPro" id="IPR041664">
    <property type="entry name" value="AAA_16"/>
</dbReference>
<feature type="region of interest" description="Disordered" evidence="3">
    <location>
        <begin position="843"/>
        <end position="868"/>
    </location>
</feature>
<dbReference type="GO" id="GO:0004016">
    <property type="term" value="F:adenylate cyclase activity"/>
    <property type="evidence" value="ECO:0007669"/>
    <property type="project" value="TreeGrafter"/>
</dbReference>
<feature type="domain" description="HTH luxR-type" evidence="4">
    <location>
        <begin position="861"/>
        <end position="926"/>
    </location>
</feature>
<keyword evidence="1" id="KW-0547">Nucleotide-binding</keyword>
<feature type="region of interest" description="Disordered" evidence="3">
    <location>
        <begin position="920"/>
        <end position="942"/>
    </location>
</feature>
<accession>A0A9X2JY59</accession>
<dbReference type="CDD" id="cd06170">
    <property type="entry name" value="LuxR_C_like"/>
    <property type="match status" value="1"/>
</dbReference>
<comment type="caution">
    <text evidence="5">The sequence shown here is derived from an EMBL/GenBank/DDBJ whole genome shotgun (WGS) entry which is preliminary data.</text>
</comment>
<gene>
    <name evidence="5" type="ORF">APR03_004253</name>
</gene>
<evidence type="ECO:0000256" key="3">
    <source>
        <dbReference type="SAM" id="MobiDB-lite"/>
    </source>
</evidence>
<sequence length="942" mass="100166">MARLSARGAREALRGRTRHCAALDEVVTTVQGGLSAVLVLRGEAGAGKTALLDHLVTRAARCRITDVAGMESEMELAFAGLHHLCLPFLDRLDRLPVPQRDALATAFGLSAGPPPDRFLVGLATLSLLADVGADLPLVCVVDDAQWLDEVSLQTLAFVARRLGADPVAMVFAVREPDLPHEMRGLPELTVEGLAADDARALLDSAFPGRLDPHVRDRIVAETGGNPLALLELPRVLTTAELAGGFERPDTRPLAGQLESGFLRIIRSMPATTRQLLTLAAAEPVGDPSVLGRAADQLGVGLDAAAPAERAGLIEIGASVRFRHPLVRSAVYRAASAPDRRTTHQALGAATEADADPDRRAWHLAQAADEFDDAVADELERAADRARRRGGTTAAAAFLERATELTHPGGDRVRRALAAAQEKLRAGAPDSARSLLELASAGHLDDLQRAHVARVSAHLAFVSQGAGASLPLLLDAGRQLERLDPPAARETYLEAVAAAMYRGRLGNPNDLQDAAAAARAAPPGPLPPRPTDLLLTGVATRITAGHAAGLLPLAHALESFWAESDTAGESEMSWMWLACPVAPEPIAPDLWDDEAWYLLATRAVQLARTAGALSVLPFALGYQAGVSVHTGELAAAAALLDEADSIAEATGAAPPLYTSLLLLAHQGDELTARRAVSSAVHHATTRGDGRALGLARYAAAVLDNGLGRYDTALESARSACEYEDLGFYGSSLVELVEAAVRCGARDEAETALGRLDERTRSSDTGWAQGVLARSRALLGEGRDADRLYRESIEHLGRSRASVQLARTHLAYGEWLRRENRRTQARGHLRGAYDSFAGMQAQAFAERARRELQATGEKAPRRPAPADRGLTAQESRIAHLAGDGLTNREIGARLFLSPHTVEWHLRKVFTKTGVSSRRQLGAVLRSGGMDPHRPDRVGGPPGPR</sequence>
<dbReference type="SUPFAM" id="SSF52540">
    <property type="entry name" value="P-loop containing nucleoside triphosphate hydrolases"/>
    <property type="match status" value="1"/>
</dbReference>
<proteinExistence type="predicted"/>
<dbReference type="PANTHER" id="PTHR16305:SF35">
    <property type="entry name" value="TRANSCRIPTIONAL ACTIVATOR DOMAIN"/>
    <property type="match status" value="1"/>
</dbReference>
<evidence type="ECO:0000259" key="4">
    <source>
        <dbReference type="PROSITE" id="PS50043"/>
    </source>
</evidence>
<dbReference type="PANTHER" id="PTHR16305">
    <property type="entry name" value="TESTICULAR SOLUBLE ADENYLYL CYCLASE"/>
    <property type="match status" value="1"/>
</dbReference>
<dbReference type="Proteomes" id="UP001139493">
    <property type="component" value="Unassembled WGS sequence"/>
</dbReference>
<reference evidence="5" key="1">
    <citation type="submission" date="2022-06" db="EMBL/GenBank/DDBJ databases">
        <title>Genomic Encyclopedia of Archaeal and Bacterial Type Strains, Phase II (KMG-II): from individual species to whole genera.</title>
        <authorList>
            <person name="Goeker M."/>
        </authorList>
    </citation>
    <scope>NUCLEOTIDE SEQUENCE</scope>
    <source>
        <strain evidence="5">DSM 26652</strain>
    </source>
</reference>
<dbReference type="InterPro" id="IPR027417">
    <property type="entry name" value="P-loop_NTPase"/>
</dbReference>
<dbReference type="GO" id="GO:0006355">
    <property type="term" value="P:regulation of DNA-templated transcription"/>
    <property type="evidence" value="ECO:0007669"/>
    <property type="project" value="InterPro"/>
</dbReference>
<protein>
    <submittedName>
        <fullName evidence="5">Regulatory protein, luxR family</fullName>
    </submittedName>
</protein>
<dbReference type="SMART" id="SM00421">
    <property type="entry name" value="HTH_LUXR"/>
    <property type="match status" value="1"/>
</dbReference>
<dbReference type="Pfam" id="PF13191">
    <property type="entry name" value="AAA_16"/>
    <property type="match status" value="1"/>
</dbReference>
<dbReference type="Pfam" id="PF00196">
    <property type="entry name" value="GerE"/>
    <property type="match status" value="1"/>
</dbReference>
<keyword evidence="6" id="KW-1185">Reference proteome</keyword>
<evidence type="ECO:0000313" key="5">
    <source>
        <dbReference type="EMBL" id="MCP2266883.1"/>
    </source>
</evidence>
<dbReference type="InterPro" id="IPR016032">
    <property type="entry name" value="Sig_transdc_resp-reg_C-effctor"/>
</dbReference>
<dbReference type="GO" id="GO:0005737">
    <property type="term" value="C:cytoplasm"/>
    <property type="evidence" value="ECO:0007669"/>
    <property type="project" value="TreeGrafter"/>
</dbReference>
<organism evidence="5 6">
    <name type="scientific">Promicromonospora thailandica</name>
    <dbReference type="NCBI Taxonomy" id="765201"/>
    <lineage>
        <taxon>Bacteria</taxon>
        <taxon>Bacillati</taxon>
        <taxon>Actinomycetota</taxon>
        <taxon>Actinomycetes</taxon>
        <taxon>Micrococcales</taxon>
        <taxon>Promicromonosporaceae</taxon>
        <taxon>Promicromonospora</taxon>
    </lineage>
</organism>
<dbReference type="RefSeq" id="WP_253839115.1">
    <property type="nucleotide sequence ID" value="NZ_JAMTCS010000014.1"/>
</dbReference>
<evidence type="ECO:0000256" key="1">
    <source>
        <dbReference type="ARBA" id="ARBA00022741"/>
    </source>
</evidence>
<evidence type="ECO:0000256" key="2">
    <source>
        <dbReference type="ARBA" id="ARBA00022840"/>
    </source>
</evidence>
<dbReference type="EMBL" id="JAMTCS010000014">
    <property type="protein sequence ID" value="MCP2266883.1"/>
    <property type="molecule type" value="Genomic_DNA"/>
</dbReference>
<dbReference type="PROSITE" id="PS50043">
    <property type="entry name" value="HTH_LUXR_2"/>
    <property type="match status" value="1"/>
</dbReference>